<evidence type="ECO:0000256" key="3">
    <source>
        <dbReference type="ARBA" id="ARBA00022676"/>
    </source>
</evidence>
<feature type="transmembrane region" description="Helical" evidence="8">
    <location>
        <begin position="467"/>
        <end position="487"/>
    </location>
</feature>
<comment type="subcellular location">
    <subcellularLocation>
        <location evidence="1">Cell membrane</location>
        <topology evidence="1">Multi-pass membrane protein</topology>
    </subcellularLocation>
</comment>
<feature type="transmembrane region" description="Helical" evidence="8">
    <location>
        <begin position="334"/>
        <end position="358"/>
    </location>
</feature>
<evidence type="ECO:0000256" key="4">
    <source>
        <dbReference type="ARBA" id="ARBA00022679"/>
    </source>
</evidence>
<feature type="transmembrane region" description="Helical" evidence="8">
    <location>
        <begin position="99"/>
        <end position="118"/>
    </location>
</feature>
<evidence type="ECO:0000313" key="9">
    <source>
        <dbReference type="EMBL" id="RXR26576.1"/>
    </source>
</evidence>
<evidence type="ECO:0000256" key="1">
    <source>
        <dbReference type="ARBA" id="ARBA00004651"/>
    </source>
</evidence>
<proteinExistence type="predicted"/>
<evidence type="ECO:0000256" key="5">
    <source>
        <dbReference type="ARBA" id="ARBA00022692"/>
    </source>
</evidence>
<keyword evidence="7 8" id="KW-0472">Membrane</keyword>
<comment type="caution">
    <text evidence="9">The sequence shown here is derived from an EMBL/GenBank/DDBJ whole genome shotgun (WGS) entry which is preliminary data.</text>
</comment>
<feature type="transmembrane region" description="Helical" evidence="8">
    <location>
        <begin position="130"/>
        <end position="150"/>
    </location>
</feature>
<name>A0A4Q1KEK8_9SPHN</name>
<feature type="transmembrane region" description="Helical" evidence="8">
    <location>
        <begin position="171"/>
        <end position="191"/>
    </location>
</feature>
<dbReference type="AlphaFoldDB" id="A0A4Q1KEK8"/>
<protein>
    <recommendedName>
        <fullName evidence="11">Glycosyltransferase RgtA/B/C/D-like domain-containing protein</fullName>
    </recommendedName>
</protein>
<evidence type="ECO:0000256" key="7">
    <source>
        <dbReference type="ARBA" id="ARBA00023136"/>
    </source>
</evidence>
<keyword evidence="3" id="KW-0328">Glycosyltransferase</keyword>
<feature type="transmembrane region" description="Helical" evidence="8">
    <location>
        <begin position="56"/>
        <end position="78"/>
    </location>
</feature>
<dbReference type="EMBL" id="SBKP01000014">
    <property type="protein sequence ID" value="RXR26576.1"/>
    <property type="molecule type" value="Genomic_DNA"/>
</dbReference>
<dbReference type="GO" id="GO:0005886">
    <property type="term" value="C:plasma membrane"/>
    <property type="evidence" value="ECO:0007669"/>
    <property type="project" value="UniProtKB-SubCell"/>
</dbReference>
<keyword evidence="10" id="KW-1185">Reference proteome</keyword>
<evidence type="ECO:0000256" key="6">
    <source>
        <dbReference type="ARBA" id="ARBA00022989"/>
    </source>
</evidence>
<dbReference type="PANTHER" id="PTHR33908:SF11">
    <property type="entry name" value="MEMBRANE PROTEIN"/>
    <property type="match status" value="1"/>
</dbReference>
<evidence type="ECO:0008006" key="11">
    <source>
        <dbReference type="Google" id="ProtNLM"/>
    </source>
</evidence>
<gene>
    <name evidence="9" type="ORF">EQG66_12775</name>
</gene>
<dbReference type="InterPro" id="IPR050297">
    <property type="entry name" value="LipidA_mod_glycosyltrf_83"/>
</dbReference>
<evidence type="ECO:0000256" key="2">
    <source>
        <dbReference type="ARBA" id="ARBA00022475"/>
    </source>
</evidence>
<evidence type="ECO:0000313" key="10">
    <source>
        <dbReference type="Proteomes" id="UP000290958"/>
    </source>
</evidence>
<keyword evidence="4" id="KW-0808">Transferase</keyword>
<dbReference type="Proteomes" id="UP000290958">
    <property type="component" value="Unassembled WGS sequence"/>
</dbReference>
<feature type="transmembrane region" description="Helical" evidence="8">
    <location>
        <begin position="555"/>
        <end position="573"/>
    </location>
</feature>
<feature type="transmembrane region" description="Helical" evidence="8">
    <location>
        <begin position="286"/>
        <end position="303"/>
    </location>
</feature>
<accession>A0A4Q1KEK8</accession>
<feature type="transmembrane region" description="Helical" evidence="8">
    <location>
        <begin position="378"/>
        <end position="398"/>
    </location>
</feature>
<keyword evidence="2" id="KW-1003">Cell membrane</keyword>
<organism evidence="9 10">
    <name type="scientific">Sphingobium fluviale</name>
    <dbReference type="NCBI Taxonomy" id="2506423"/>
    <lineage>
        <taxon>Bacteria</taxon>
        <taxon>Pseudomonadati</taxon>
        <taxon>Pseudomonadota</taxon>
        <taxon>Alphaproteobacteria</taxon>
        <taxon>Sphingomonadales</taxon>
        <taxon>Sphingomonadaceae</taxon>
        <taxon>Sphingobium</taxon>
    </lineage>
</organism>
<feature type="transmembrane region" description="Helical" evidence="8">
    <location>
        <begin position="250"/>
        <end position="274"/>
    </location>
</feature>
<dbReference type="GO" id="GO:0016763">
    <property type="term" value="F:pentosyltransferase activity"/>
    <property type="evidence" value="ECO:0007669"/>
    <property type="project" value="TreeGrafter"/>
</dbReference>
<evidence type="ECO:0000256" key="8">
    <source>
        <dbReference type="SAM" id="Phobius"/>
    </source>
</evidence>
<dbReference type="RefSeq" id="WP_129404982.1">
    <property type="nucleotide sequence ID" value="NZ_SBKP01000014.1"/>
</dbReference>
<keyword evidence="5 8" id="KW-0812">Transmembrane</keyword>
<feature type="transmembrane region" description="Helical" evidence="8">
    <location>
        <begin position="493"/>
        <end position="510"/>
    </location>
</feature>
<dbReference type="GO" id="GO:0009103">
    <property type="term" value="P:lipopolysaccharide biosynthetic process"/>
    <property type="evidence" value="ECO:0007669"/>
    <property type="project" value="UniProtKB-ARBA"/>
</dbReference>
<keyword evidence="6 8" id="KW-1133">Transmembrane helix</keyword>
<sequence>MPVWLVAALGIALLLCCVALLRREGAWALAGAFVAGNAAHLGMDDPLWFGALRLKPQGLNLLCYALIALEALAAGIALMTGGRLAMLWQGVLRLGMGRIALLGVLLLASAVSPMGFILRDEYVAFTKQVVANADLIAIHAACIAAFVMMVPETTLARIGAWAERAVVSPRLPYAAALWSVAVSLLLALTAFDRMPRLPDEVAYLFQAKMFAAGQLYLPAPSGALDAALRYDWISMEGGKWYSIFPPGWPAVLAGGVALGAPFLVNPLLTALGVLLSHSFVTRIASARLAALVTLLLCVSPWFLAMGASLMSHPLTLVLVLGAWRLILVEGRFRLAAWAVAGLLMGALFLTRPLEGVLIGTATGLWAMSRVNLKALTGWATLAAYGAGCIALGALVFPYNQMLTGDALMTPIDQYFDHLWHKGANRLGFGADIGSPDSWGGVDIWRGHGPLEALIEQQFNLKSMNVELFGWALGSLLLLFVHLIWGRLSRVDKAMLGLMGIIIAGYSLYWFNGGFYIGPRYWYMTLWPAIFLSARGMQTAAGAMNGAGLAQGKARVAAAAALMGALGLLTFLPWRAAEKYWEFRDFHSSYRDMAVSGAADNALVFIKSNDAGDYGSAFYLNAPDLSGPVFVRDLGPVANAAVIARFPGRPVRIIDGRTGQDAMP</sequence>
<reference evidence="10" key="1">
    <citation type="submission" date="2019-01" db="EMBL/GenBank/DDBJ databases">
        <title>Cytophagaceae bacterium strain CAR-16.</title>
        <authorList>
            <person name="Chen W.-M."/>
        </authorList>
    </citation>
    <scope>NUCLEOTIDE SEQUENCE [LARGE SCALE GENOMIC DNA]</scope>
    <source>
        <strain evidence="10">CHR27</strain>
    </source>
</reference>
<dbReference type="OrthoDB" id="7799186at2"/>
<dbReference type="PANTHER" id="PTHR33908">
    <property type="entry name" value="MANNOSYLTRANSFERASE YKCB-RELATED"/>
    <property type="match status" value="1"/>
</dbReference>
<feature type="transmembrane region" description="Helical" evidence="8">
    <location>
        <begin position="309"/>
        <end position="327"/>
    </location>
</feature>